<dbReference type="GO" id="GO:0005886">
    <property type="term" value="C:plasma membrane"/>
    <property type="evidence" value="ECO:0007669"/>
    <property type="project" value="TreeGrafter"/>
</dbReference>
<dbReference type="AlphaFoldDB" id="A0A1H7EJN4"/>
<keyword evidence="2" id="KW-0436">Ligase</keyword>
<evidence type="ECO:0000256" key="1">
    <source>
        <dbReference type="ARBA" id="ARBA00006432"/>
    </source>
</evidence>
<dbReference type="PROSITE" id="PS00455">
    <property type="entry name" value="AMP_BINDING"/>
    <property type="match status" value="1"/>
</dbReference>
<keyword evidence="3" id="KW-0812">Transmembrane</keyword>
<dbReference type="PANTHER" id="PTHR22754">
    <property type="entry name" value="DISCO-INTERACTING PROTEIN 2 DIP2 -RELATED"/>
    <property type="match status" value="1"/>
</dbReference>
<dbReference type="CDD" id="cd07989">
    <property type="entry name" value="LPLAT_AGPAT-like"/>
    <property type="match status" value="1"/>
</dbReference>
<dbReference type="InterPro" id="IPR002123">
    <property type="entry name" value="Plipid/glycerol_acylTrfase"/>
</dbReference>
<evidence type="ECO:0000259" key="4">
    <source>
        <dbReference type="PROSITE" id="PS50075"/>
    </source>
</evidence>
<dbReference type="PROSITE" id="PS50075">
    <property type="entry name" value="CARRIER"/>
    <property type="match status" value="1"/>
</dbReference>
<dbReference type="GO" id="GO:0016874">
    <property type="term" value="F:ligase activity"/>
    <property type="evidence" value="ECO:0007669"/>
    <property type="project" value="UniProtKB-KW"/>
</dbReference>
<feature type="transmembrane region" description="Helical" evidence="3">
    <location>
        <begin position="706"/>
        <end position="729"/>
    </location>
</feature>
<dbReference type="InterPro" id="IPR040097">
    <property type="entry name" value="FAAL/FAAC"/>
</dbReference>
<evidence type="ECO:0000313" key="6">
    <source>
        <dbReference type="Proteomes" id="UP000198866"/>
    </source>
</evidence>
<comment type="similarity">
    <text evidence="1">Belongs to the ATP-dependent AMP-binding enzyme family.</text>
</comment>
<sequence length="962" mass="104144">MPLSSLQTNGGIAQRAADHRLLAIVSELAKELQGTAFEPDKVTLATRFESELGFDSLARAELLSRIEQVFGMQLPVDVFARADCISDVLRALDAIGQAETALKESSSTVEPVRQTDERAANALTAASTLCDALQWHTAHDGGRAHLILIDDSFNETRITYSDLRREALEIAGGLRATGIERGDTVALMLPTSREYFVCFLGILLCNAIPVPLYPPARLQALEEHVARNAAILNNAQAKALISFDKVATIAQLLALRVPQLRHVLVPQQIRRVPLDHVEPAHPTDVALLQYTSGSTGDPKGVTLTHANLLANIRAMGDRIGVTPHDVMISWLPLYHDMGLIGTWLAPLYYALPVVMASPLMFLARPASWLHLVDRYRGTLTAAPNFAYDRCARQLRDDELMGVNLSSLRYMFCGAEPVNQNTMRAFAARFERYGLHPGAIAPVYGLAENTLAVTFPPSGRGLHTDRVVRAAYDRQQVATEALNGDDTTEIVGCGFALDGTELRIVDSEGHELAERHIGRIEFRGTSATEGYWQNPAQTARLIDGGWLDTGDLGYIANGELFVTGRVKDMIIRGGQHFFPYELEEAIGRLSGVIHGGVAVCGGSGSSGATERLVILAETRLKDTAERENLKAKINAATIALYGAPAEQVALVPPDSILRTPGGKIRHAATLQALTSNGGVLVGRPVWRQLFALTKGSFEPLARRTMKFALRAAHGVWCYGVVAISGAWLLAVTASSRDQSRNWRQAARACRVFLRLAGIEVTLEGEVQALDTTGAIFVSNHTSYLDVVVLASVLPSPVHFVAKQELANQWLIGRLLHALGTRFVERANFSSSVSDEEELVRLATNGERLLYFPEGSFTRAPGLRAFHLGAFRAACLARRVVVPIALNGTRAALPDGDLLPHRAHVTVTACTPIEPDVADLTAMASLRDNARVSIRAHCGESDAARLGFIGTTPAAPAQTTATHT</sequence>
<dbReference type="CDD" id="cd05931">
    <property type="entry name" value="FAAL"/>
    <property type="match status" value="1"/>
</dbReference>
<dbReference type="Pfam" id="PF00550">
    <property type="entry name" value="PP-binding"/>
    <property type="match status" value="1"/>
</dbReference>
<dbReference type="SUPFAM" id="SSF47336">
    <property type="entry name" value="ACP-like"/>
    <property type="match status" value="1"/>
</dbReference>
<dbReference type="SUPFAM" id="SSF69593">
    <property type="entry name" value="Glycerol-3-phosphate (1)-acyltransferase"/>
    <property type="match status" value="1"/>
</dbReference>
<keyword evidence="5" id="KW-0808">Transferase</keyword>
<name>A0A1H7EJN4_9BURK</name>
<evidence type="ECO:0000256" key="3">
    <source>
        <dbReference type="SAM" id="Phobius"/>
    </source>
</evidence>
<dbReference type="InterPro" id="IPR045851">
    <property type="entry name" value="AMP-bd_C_sf"/>
</dbReference>
<dbReference type="PANTHER" id="PTHR22754:SF32">
    <property type="entry name" value="DISCO-INTERACTING PROTEIN 2"/>
    <property type="match status" value="1"/>
</dbReference>
<feature type="domain" description="Carrier" evidence="4">
    <location>
        <begin position="15"/>
        <end position="96"/>
    </location>
</feature>
<dbReference type="STRING" id="667676.SAMN05192539_104937"/>
<keyword evidence="3" id="KW-1133">Transmembrane helix</keyword>
<dbReference type="InterPro" id="IPR009081">
    <property type="entry name" value="PP-bd_ACP"/>
</dbReference>
<dbReference type="Pfam" id="PF00501">
    <property type="entry name" value="AMP-binding"/>
    <property type="match status" value="1"/>
</dbReference>
<keyword evidence="3" id="KW-0472">Membrane</keyword>
<dbReference type="SMART" id="SM00563">
    <property type="entry name" value="PlsC"/>
    <property type="match status" value="1"/>
</dbReference>
<dbReference type="Gene3D" id="1.10.1200.10">
    <property type="entry name" value="ACP-like"/>
    <property type="match status" value="1"/>
</dbReference>
<organism evidence="5 6">
    <name type="scientific">Paraburkholderia diazotrophica</name>
    <dbReference type="NCBI Taxonomy" id="667676"/>
    <lineage>
        <taxon>Bacteria</taxon>
        <taxon>Pseudomonadati</taxon>
        <taxon>Pseudomonadota</taxon>
        <taxon>Betaproteobacteria</taxon>
        <taxon>Burkholderiales</taxon>
        <taxon>Burkholderiaceae</taxon>
        <taxon>Paraburkholderia</taxon>
    </lineage>
</organism>
<keyword evidence="5" id="KW-0012">Acyltransferase</keyword>
<dbReference type="Gene3D" id="3.30.300.30">
    <property type="match status" value="1"/>
</dbReference>
<dbReference type="InterPro" id="IPR000873">
    <property type="entry name" value="AMP-dep_synth/lig_dom"/>
</dbReference>
<dbReference type="InterPro" id="IPR020845">
    <property type="entry name" value="AMP-binding_CS"/>
</dbReference>
<dbReference type="GO" id="GO:0006633">
    <property type="term" value="P:fatty acid biosynthetic process"/>
    <property type="evidence" value="ECO:0007669"/>
    <property type="project" value="TreeGrafter"/>
</dbReference>
<dbReference type="FunFam" id="3.40.50.12780:FF:000013">
    <property type="entry name" value="Long-chain-fatty-acid--AMP ligase FadD32"/>
    <property type="match status" value="1"/>
</dbReference>
<keyword evidence="6" id="KW-1185">Reference proteome</keyword>
<reference evidence="6" key="1">
    <citation type="submission" date="2016-10" db="EMBL/GenBank/DDBJ databases">
        <authorList>
            <person name="Varghese N."/>
            <person name="Submissions S."/>
        </authorList>
    </citation>
    <scope>NUCLEOTIDE SEQUENCE [LARGE SCALE GENOMIC DNA]</scope>
    <source>
        <strain evidence="6">LMG 26031</strain>
    </source>
</reference>
<dbReference type="Proteomes" id="UP000198866">
    <property type="component" value="Unassembled WGS sequence"/>
</dbReference>
<dbReference type="InterPro" id="IPR036736">
    <property type="entry name" value="ACP-like_sf"/>
</dbReference>
<proteinExistence type="inferred from homology"/>
<dbReference type="GO" id="GO:0070566">
    <property type="term" value="F:adenylyltransferase activity"/>
    <property type="evidence" value="ECO:0007669"/>
    <property type="project" value="TreeGrafter"/>
</dbReference>
<accession>A0A1H7EJN4</accession>
<dbReference type="Pfam" id="PF01553">
    <property type="entry name" value="Acyltransferase"/>
    <property type="match status" value="1"/>
</dbReference>
<dbReference type="RefSeq" id="WP_090873477.1">
    <property type="nucleotide sequence ID" value="NZ_FNYE01000049.1"/>
</dbReference>
<dbReference type="SUPFAM" id="SSF56801">
    <property type="entry name" value="Acetyl-CoA synthetase-like"/>
    <property type="match status" value="1"/>
</dbReference>
<dbReference type="EMBL" id="FNYE01000049">
    <property type="protein sequence ID" value="SEK10885.1"/>
    <property type="molecule type" value="Genomic_DNA"/>
</dbReference>
<dbReference type="Gene3D" id="3.40.50.12780">
    <property type="entry name" value="N-terminal domain of ligase-like"/>
    <property type="match status" value="1"/>
</dbReference>
<dbReference type="InterPro" id="IPR042099">
    <property type="entry name" value="ANL_N_sf"/>
</dbReference>
<dbReference type="OrthoDB" id="6297021at2"/>
<evidence type="ECO:0000256" key="2">
    <source>
        <dbReference type="ARBA" id="ARBA00022598"/>
    </source>
</evidence>
<dbReference type="GO" id="GO:0071766">
    <property type="term" value="P:Actinobacterium-type cell wall biogenesis"/>
    <property type="evidence" value="ECO:0007669"/>
    <property type="project" value="UniProtKB-ARBA"/>
</dbReference>
<dbReference type="GO" id="GO:0016746">
    <property type="term" value="F:acyltransferase activity"/>
    <property type="evidence" value="ECO:0007669"/>
    <property type="project" value="UniProtKB-KW"/>
</dbReference>
<protein>
    <submittedName>
        <fullName evidence="5">1-acyl-sn-glycerol-3-phosphate acyltransferases</fullName>
    </submittedName>
</protein>
<gene>
    <name evidence="5" type="ORF">SAMN05192539_104937</name>
</gene>
<evidence type="ECO:0000313" key="5">
    <source>
        <dbReference type="EMBL" id="SEK10885.1"/>
    </source>
</evidence>